<dbReference type="GO" id="GO:0070936">
    <property type="term" value="P:protein K48-linked ubiquitination"/>
    <property type="evidence" value="ECO:0007669"/>
    <property type="project" value="Ensembl"/>
</dbReference>
<accession>A0A8C5S1C1</accession>
<dbReference type="GO" id="GO:1901797">
    <property type="term" value="P:negative regulation of signal transduction by p53 class mediator"/>
    <property type="evidence" value="ECO:0007669"/>
    <property type="project" value="Ensembl"/>
</dbReference>
<dbReference type="Pfam" id="PF22968">
    <property type="entry name" value="RNF34L-like_3rd"/>
    <property type="match status" value="1"/>
</dbReference>
<keyword evidence="12" id="KW-0832">Ubl conjugation</keyword>
<dbReference type="GO" id="GO:0043161">
    <property type="term" value="P:proteasome-mediated ubiquitin-dependent protein catabolic process"/>
    <property type="evidence" value="ECO:0007669"/>
    <property type="project" value="Ensembl"/>
</dbReference>
<keyword evidence="6" id="KW-0808">Transferase</keyword>
<dbReference type="PROSITE" id="PS50089">
    <property type="entry name" value="ZF_RING_2"/>
    <property type="match status" value="1"/>
</dbReference>
<dbReference type="GO" id="GO:2000374">
    <property type="term" value="P:regulation of oxygen metabolic process"/>
    <property type="evidence" value="ECO:0007669"/>
    <property type="project" value="Ensembl"/>
</dbReference>
<organism evidence="17 18">
    <name type="scientific">Laticauda laticaudata</name>
    <name type="common">Blue-ringed sea krait</name>
    <name type="synonym">Blue-lipped sea krait</name>
    <dbReference type="NCBI Taxonomy" id="8630"/>
    <lineage>
        <taxon>Eukaryota</taxon>
        <taxon>Metazoa</taxon>
        <taxon>Chordata</taxon>
        <taxon>Craniata</taxon>
        <taxon>Vertebrata</taxon>
        <taxon>Euteleostomi</taxon>
        <taxon>Lepidosauria</taxon>
        <taxon>Squamata</taxon>
        <taxon>Bifurcata</taxon>
        <taxon>Unidentata</taxon>
        <taxon>Episquamata</taxon>
        <taxon>Toxicofera</taxon>
        <taxon>Serpentes</taxon>
        <taxon>Colubroidea</taxon>
        <taxon>Elapidae</taxon>
        <taxon>Laticaudinae</taxon>
        <taxon>Laticauda</taxon>
    </lineage>
</organism>
<dbReference type="InterPro" id="IPR051728">
    <property type="entry name" value="RING-FYVE_E3_ubiquitin-ligase"/>
</dbReference>
<dbReference type="Pfam" id="PF23632">
    <property type="entry name" value="SAP_RNF34_RFFL"/>
    <property type="match status" value="1"/>
</dbReference>
<evidence type="ECO:0000256" key="14">
    <source>
        <dbReference type="PROSITE-ProRule" id="PRU00175"/>
    </source>
</evidence>
<dbReference type="InterPro" id="IPR055111">
    <property type="entry name" value="RNF34_RFFL_HeH"/>
</dbReference>
<keyword evidence="7" id="KW-0053">Apoptosis</keyword>
<dbReference type="InterPro" id="IPR011011">
    <property type="entry name" value="Znf_FYVE_PHD"/>
</dbReference>
<comment type="subcellular location">
    <subcellularLocation>
        <location evidence="1">Cell membrane</location>
        <topology evidence="1">Peripheral membrane protein</topology>
    </subcellularLocation>
    <subcellularLocation>
        <location evidence="2">Cytoplasm</location>
        <location evidence="2">Cytosol</location>
    </subcellularLocation>
</comment>
<dbReference type="PANTHER" id="PTHR14879">
    <property type="entry name" value="CASPASE REGULATOR, RING FINGER DOMAIN-CONTAINING"/>
    <property type="match status" value="1"/>
</dbReference>
<keyword evidence="18" id="KW-1185">Reference proteome</keyword>
<dbReference type="AlphaFoldDB" id="A0A8C5S1C1"/>
<keyword evidence="4" id="KW-0963">Cytoplasm</keyword>
<dbReference type="SUPFAM" id="SSF57850">
    <property type="entry name" value="RING/U-box"/>
    <property type="match status" value="1"/>
</dbReference>
<keyword evidence="8" id="KW-0479">Metal-binding</keyword>
<dbReference type="Pfam" id="PF13920">
    <property type="entry name" value="zf-C3HC4_3"/>
    <property type="match status" value="1"/>
</dbReference>
<dbReference type="InterPro" id="IPR013083">
    <property type="entry name" value="Znf_RING/FYVE/PHD"/>
</dbReference>
<dbReference type="Gene3D" id="1.10.720.140">
    <property type="match status" value="1"/>
</dbReference>
<evidence type="ECO:0000256" key="6">
    <source>
        <dbReference type="ARBA" id="ARBA00022679"/>
    </source>
</evidence>
<proteinExistence type="predicted"/>
<gene>
    <name evidence="17" type="primary">RNF34</name>
</gene>
<evidence type="ECO:0000256" key="7">
    <source>
        <dbReference type="ARBA" id="ARBA00022703"/>
    </source>
</evidence>
<dbReference type="GO" id="GO:0006915">
    <property type="term" value="P:apoptotic process"/>
    <property type="evidence" value="ECO:0007669"/>
    <property type="project" value="UniProtKB-KW"/>
</dbReference>
<keyword evidence="9" id="KW-0677">Repeat</keyword>
<keyword evidence="13" id="KW-0472">Membrane</keyword>
<evidence type="ECO:0000256" key="2">
    <source>
        <dbReference type="ARBA" id="ARBA00004514"/>
    </source>
</evidence>
<evidence type="ECO:0000256" key="13">
    <source>
        <dbReference type="ARBA" id="ARBA00023136"/>
    </source>
</evidence>
<dbReference type="GO" id="GO:1902042">
    <property type="term" value="P:negative regulation of extrinsic apoptotic signaling pathway via death domain receptors"/>
    <property type="evidence" value="ECO:0007669"/>
    <property type="project" value="Ensembl"/>
</dbReference>
<evidence type="ECO:0000256" key="4">
    <source>
        <dbReference type="ARBA" id="ARBA00022490"/>
    </source>
</evidence>
<protein>
    <submittedName>
        <fullName evidence="17">Ring finger protein 34</fullName>
    </submittedName>
</protein>
<feature type="compositionally biased region" description="Low complexity" evidence="15">
    <location>
        <begin position="225"/>
        <end position="240"/>
    </location>
</feature>
<evidence type="ECO:0000256" key="15">
    <source>
        <dbReference type="SAM" id="MobiDB-lite"/>
    </source>
</evidence>
<dbReference type="Gene3D" id="3.30.40.10">
    <property type="entry name" value="Zinc/RING finger domain, C3HC4 (zinc finger)"/>
    <property type="match status" value="1"/>
</dbReference>
<dbReference type="GO" id="GO:0070417">
    <property type="term" value="P:cellular response to cold"/>
    <property type="evidence" value="ECO:0007669"/>
    <property type="project" value="Ensembl"/>
</dbReference>
<feature type="region of interest" description="Disordered" evidence="15">
    <location>
        <begin position="1"/>
        <end position="37"/>
    </location>
</feature>
<dbReference type="GO" id="GO:0061630">
    <property type="term" value="F:ubiquitin protein ligase activity"/>
    <property type="evidence" value="ECO:0007669"/>
    <property type="project" value="Ensembl"/>
</dbReference>
<dbReference type="GO" id="GO:0016604">
    <property type="term" value="C:nuclear body"/>
    <property type="evidence" value="ECO:0007669"/>
    <property type="project" value="Ensembl"/>
</dbReference>
<feature type="compositionally biased region" description="Polar residues" evidence="15">
    <location>
        <begin position="245"/>
        <end position="256"/>
    </location>
</feature>
<dbReference type="GO" id="GO:0031625">
    <property type="term" value="F:ubiquitin protein ligase binding"/>
    <property type="evidence" value="ECO:0007669"/>
    <property type="project" value="Ensembl"/>
</dbReference>
<evidence type="ECO:0000259" key="16">
    <source>
        <dbReference type="PROSITE" id="PS50089"/>
    </source>
</evidence>
<reference evidence="17" key="1">
    <citation type="submission" date="2025-08" db="UniProtKB">
        <authorList>
            <consortium name="Ensembl"/>
        </authorList>
    </citation>
    <scope>IDENTIFICATION</scope>
</reference>
<feature type="domain" description="RING-type" evidence="16">
    <location>
        <begin position="358"/>
        <end position="393"/>
    </location>
</feature>
<dbReference type="FunFam" id="3.30.40.10:FF:000110">
    <property type="entry name" value="E3 ubiquitin-protein ligase RNF34 isoform X1"/>
    <property type="match status" value="1"/>
</dbReference>
<dbReference type="GeneTree" id="ENSGT00390000012719"/>
<feature type="compositionally biased region" description="Basic and acidic residues" evidence="15">
    <location>
        <begin position="9"/>
        <end position="21"/>
    </location>
</feature>
<keyword evidence="10 14" id="KW-0863">Zinc-finger</keyword>
<dbReference type="GO" id="GO:1901981">
    <property type="term" value="F:phosphatidylinositol phosphate binding"/>
    <property type="evidence" value="ECO:0007669"/>
    <property type="project" value="Ensembl"/>
</dbReference>
<evidence type="ECO:0000256" key="1">
    <source>
        <dbReference type="ARBA" id="ARBA00004202"/>
    </source>
</evidence>
<evidence type="ECO:0000256" key="11">
    <source>
        <dbReference type="ARBA" id="ARBA00022833"/>
    </source>
</evidence>
<dbReference type="InterPro" id="IPR001841">
    <property type="entry name" value="Znf_RING"/>
</dbReference>
<evidence type="ECO:0000313" key="18">
    <source>
        <dbReference type="Proteomes" id="UP000694406"/>
    </source>
</evidence>
<dbReference type="FunFam" id="1.10.720.140:FF:000001">
    <property type="entry name" value="E3 ubiquitin-protein ligase RNF34 isoform X1"/>
    <property type="match status" value="1"/>
</dbReference>
<dbReference type="SMART" id="SM00184">
    <property type="entry name" value="RING"/>
    <property type="match status" value="1"/>
</dbReference>
<dbReference type="SUPFAM" id="SSF57903">
    <property type="entry name" value="FYVE/PHD zinc finger"/>
    <property type="match status" value="1"/>
</dbReference>
<reference evidence="17" key="2">
    <citation type="submission" date="2025-09" db="UniProtKB">
        <authorList>
            <consortium name="Ensembl"/>
        </authorList>
    </citation>
    <scope>IDENTIFICATION</scope>
</reference>
<evidence type="ECO:0000256" key="10">
    <source>
        <dbReference type="ARBA" id="ARBA00022771"/>
    </source>
</evidence>
<evidence type="ECO:0000256" key="3">
    <source>
        <dbReference type="ARBA" id="ARBA00022475"/>
    </source>
</evidence>
<name>A0A8C5S1C1_LATLA</name>
<evidence type="ECO:0000256" key="5">
    <source>
        <dbReference type="ARBA" id="ARBA00022553"/>
    </source>
</evidence>
<evidence type="ECO:0000256" key="9">
    <source>
        <dbReference type="ARBA" id="ARBA00022737"/>
    </source>
</evidence>
<dbReference type="GO" id="GO:0008270">
    <property type="term" value="F:zinc ion binding"/>
    <property type="evidence" value="ECO:0007669"/>
    <property type="project" value="UniProtKB-KW"/>
</dbReference>
<dbReference type="Proteomes" id="UP000694406">
    <property type="component" value="Unplaced"/>
</dbReference>
<evidence type="ECO:0000313" key="17">
    <source>
        <dbReference type="Ensembl" id="ENSLLTP00000010012.1"/>
    </source>
</evidence>
<feature type="region of interest" description="Disordered" evidence="15">
    <location>
        <begin position="225"/>
        <end position="262"/>
    </location>
</feature>
<dbReference type="GO" id="GO:0002039">
    <property type="term" value="F:p53 binding"/>
    <property type="evidence" value="ECO:0007669"/>
    <property type="project" value="Ensembl"/>
</dbReference>
<evidence type="ECO:0000256" key="12">
    <source>
        <dbReference type="ARBA" id="ARBA00022843"/>
    </source>
</evidence>
<dbReference type="GO" id="GO:0005886">
    <property type="term" value="C:plasma membrane"/>
    <property type="evidence" value="ECO:0007669"/>
    <property type="project" value="UniProtKB-SubCell"/>
</dbReference>
<dbReference type="GO" id="GO:0035872">
    <property type="term" value="P:nucleotide-binding domain, leucine rich repeat containing receptor signaling pathway"/>
    <property type="evidence" value="ECO:0007669"/>
    <property type="project" value="Ensembl"/>
</dbReference>
<keyword evidence="3" id="KW-1003">Cell membrane</keyword>
<dbReference type="GO" id="GO:0005829">
    <property type="term" value="C:cytosol"/>
    <property type="evidence" value="ECO:0007669"/>
    <property type="project" value="UniProtKB-SubCell"/>
</dbReference>
<keyword evidence="11" id="KW-0862">Zinc</keyword>
<dbReference type="PANTHER" id="PTHR14879:SF3">
    <property type="entry name" value="E3 UBIQUITIN-PROTEIN LIGASE RNF34"/>
    <property type="match status" value="1"/>
</dbReference>
<dbReference type="InterPro" id="IPR057299">
    <property type="entry name" value="RNF34_RFFL_SAP"/>
</dbReference>
<dbReference type="Ensembl" id="ENSLLTT00000010384.1">
    <property type="protein sequence ID" value="ENSLLTP00000010012.1"/>
    <property type="gene ID" value="ENSLLTG00000007634.1"/>
</dbReference>
<keyword evidence="5" id="KW-0597">Phosphoprotein</keyword>
<sequence>MRGIGRVAVARERAGRGREPETVEPLEPLPPTSGPIPVQAKTGGGFRAAMKAGATSMWASCCGLLNEVMGTGAVRSQQPGFGSGANPFRFAPSTDFTVYSSAAATGTNPALCKSCGLSFSVFRKKHVCCECKKDFCSVCSVLQETLRRCCTCQLLQETGFQRPQLMRLKVKDLRQYLLLRNIPTETCREKEDLVDLILSHHGLASEEETDTSSLYSTRSQASSLSTQHVSLSGSVSSSQGDLANRQENAGNETHLQGPSERLSADVGVEEDYAAQETPGQSRKRARASLSDISSLDDVEGLTVRQLKEILACNFVNYSGCCEKWELVEKVSRLYKENQTNHRLQGEKPPLTDEDDSLCRICMDAVIDCVLLECGHMVACTKCGKRLSECPICRQFVVRAVHVFKS</sequence>
<evidence type="ECO:0000256" key="8">
    <source>
        <dbReference type="ARBA" id="ARBA00022723"/>
    </source>
</evidence>